<organism evidence="9">
    <name type="scientific">Candidatus Moduliflexus flocculans</name>
    <dbReference type="NCBI Taxonomy" id="1499966"/>
    <lineage>
        <taxon>Bacteria</taxon>
        <taxon>Candidatus Moduliflexota</taxon>
        <taxon>Candidatus Moduliflexia</taxon>
        <taxon>Candidatus Moduliflexales</taxon>
        <taxon>Candidatus Moduliflexaceae</taxon>
    </lineage>
</organism>
<dbReference type="SMART" id="SM01245">
    <property type="entry name" value="Jag_N"/>
    <property type="match status" value="1"/>
</dbReference>
<dbReference type="AlphaFoldDB" id="A0A0S6VUK6"/>
<dbReference type="CDD" id="cd02414">
    <property type="entry name" value="KH-II_Jag"/>
    <property type="match status" value="1"/>
</dbReference>
<protein>
    <recommendedName>
        <fullName evidence="6">RNA-binding protein KhpB</fullName>
    </recommendedName>
    <alternativeName>
        <fullName evidence="6">RNA-binding protein EloR</fullName>
    </alternativeName>
</protein>
<dbReference type="InterPro" id="IPR039247">
    <property type="entry name" value="KhpB"/>
</dbReference>
<dbReference type="PROSITE" id="PS51061">
    <property type="entry name" value="R3H"/>
    <property type="match status" value="1"/>
</dbReference>
<evidence type="ECO:0000313" key="10">
    <source>
        <dbReference type="Proteomes" id="UP000030700"/>
    </source>
</evidence>
<dbReference type="InterPro" id="IPR015946">
    <property type="entry name" value="KH_dom-like_a/b"/>
</dbReference>
<dbReference type="GO" id="GO:0008360">
    <property type="term" value="P:regulation of cell shape"/>
    <property type="evidence" value="ECO:0007669"/>
    <property type="project" value="UniProtKB-KW"/>
</dbReference>
<evidence type="ECO:0000256" key="1">
    <source>
        <dbReference type="ARBA" id="ARBA00022490"/>
    </source>
</evidence>
<evidence type="ECO:0000259" key="8">
    <source>
        <dbReference type="PROSITE" id="PS51061"/>
    </source>
</evidence>
<dbReference type="GO" id="GO:0071555">
    <property type="term" value="P:cell wall organization"/>
    <property type="evidence" value="ECO:0007669"/>
    <property type="project" value="UniProtKB-KW"/>
</dbReference>
<dbReference type="InterPro" id="IPR034079">
    <property type="entry name" value="R3H_KhpB"/>
</dbReference>
<keyword evidence="2 6" id="KW-0694">RNA-binding</keyword>
<evidence type="ECO:0000256" key="4">
    <source>
        <dbReference type="ARBA" id="ARBA00023186"/>
    </source>
</evidence>
<dbReference type="InterPro" id="IPR032782">
    <property type="entry name" value="KhpB_N"/>
</dbReference>
<evidence type="ECO:0000256" key="7">
    <source>
        <dbReference type="SAM" id="MobiDB-lite"/>
    </source>
</evidence>
<keyword evidence="5 6" id="KW-0961">Cell wall biogenesis/degradation</keyword>
<evidence type="ECO:0000256" key="5">
    <source>
        <dbReference type="ARBA" id="ARBA00023316"/>
    </source>
</evidence>
<dbReference type="Gene3D" id="3.30.30.80">
    <property type="entry name" value="probable RNA-binding protein from clostridium symbiosum atcc 14940"/>
    <property type="match status" value="1"/>
</dbReference>
<comment type="domain">
    <text evidence="6">Has an N-terminal Jag-N domain and 2 RNA-binding domains (KH and R3H).</text>
</comment>
<dbReference type="SMART" id="SM00393">
    <property type="entry name" value="R3H"/>
    <property type="match status" value="1"/>
</dbReference>
<gene>
    <name evidence="6" type="primary">khpB</name>
    <name evidence="6" type="synonym">eloR</name>
    <name evidence="9" type="ORF">U14_00027</name>
</gene>
<name>A0A0S6VUK6_9BACT</name>
<keyword evidence="1 6" id="KW-0963">Cytoplasm</keyword>
<dbReference type="InterPro" id="IPR038247">
    <property type="entry name" value="Jag_N_dom_sf"/>
</dbReference>
<dbReference type="InterPro" id="IPR036867">
    <property type="entry name" value="R3H_dom_sf"/>
</dbReference>
<comment type="subcellular location">
    <subcellularLocation>
        <location evidence="6">Cytoplasm</location>
    </subcellularLocation>
</comment>
<dbReference type="PANTHER" id="PTHR35800">
    <property type="entry name" value="PROTEIN JAG"/>
    <property type="match status" value="1"/>
</dbReference>
<dbReference type="HAMAP" id="MF_00867">
    <property type="entry name" value="KhpB"/>
    <property type="match status" value="1"/>
</dbReference>
<evidence type="ECO:0000313" key="9">
    <source>
        <dbReference type="EMBL" id="GAK48819.1"/>
    </source>
</evidence>
<dbReference type="STRING" id="1499966.U14_00027"/>
<dbReference type="GO" id="GO:0009252">
    <property type="term" value="P:peptidoglycan biosynthetic process"/>
    <property type="evidence" value="ECO:0007669"/>
    <property type="project" value="UniProtKB-UniRule"/>
</dbReference>
<comment type="similarity">
    <text evidence="6">Belongs to the KhpB RNA-binding protein family.</text>
</comment>
<dbReference type="Pfam" id="PF01424">
    <property type="entry name" value="R3H"/>
    <property type="match status" value="1"/>
</dbReference>
<keyword evidence="3 6" id="KW-0133">Cell shape</keyword>
<dbReference type="Pfam" id="PF13083">
    <property type="entry name" value="KH_KhpA-B"/>
    <property type="match status" value="1"/>
</dbReference>
<sequence>MKMIEAQGKTIDDAINNALQELQVGREQVAIQILDEGSRGLLGFGARPAKIRASVKEETTYSALKEELQKEEPVNASLKNERKPEEKKRPRRQQQEETELKKEYDPAEVQKIIAASKLALSEILKHLEIEYTVDANLQDDQIHLNIHCENENFLIGKHGTTLDAVQYLVNRIANKDAKDKIQVVLDTSDYRENRNQRLEKIAQRLSKRVKMTGKSASTPPMNPHDRRVIHLALQDDPAITTLSRGTGFMRKIVVTTKRNSNRSRKSAS</sequence>
<comment type="caution">
    <text evidence="6">Lacks conserved residue(s) required for the propagation of feature annotation.</text>
</comment>
<comment type="function">
    <text evidence="6">A probable RNA chaperone. Forms a complex with KhpA which binds to cellular RNA and controls its expression. Plays a role in peptidoglycan (PG) homeostasis and cell length regulation.</text>
</comment>
<dbReference type="GO" id="GO:0003723">
    <property type="term" value="F:RNA binding"/>
    <property type="evidence" value="ECO:0007669"/>
    <property type="project" value="UniProtKB-UniRule"/>
</dbReference>
<dbReference type="GO" id="GO:0005737">
    <property type="term" value="C:cytoplasm"/>
    <property type="evidence" value="ECO:0007669"/>
    <property type="project" value="UniProtKB-SubCell"/>
</dbReference>
<dbReference type="Proteomes" id="UP000030700">
    <property type="component" value="Unassembled WGS sequence"/>
</dbReference>
<dbReference type="InterPro" id="IPR038008">
    <property type="entry name" value="Jag_KH"/>
</dbReference>
<reference evidence="9" key="1">
    <citation type="journal article" date="2015" name="PeerJ">
        <title>First genomic representation of candidate bacterial phylum KSB3 points to enhanced environmental sensing as a trigger of wastewater bulking.</title>
        <authorList>
            <person name="Sekiguchi Y."/>
            <person name="Ohashi A."/>
            <person name="Parks D.H."/>
            <person name="Yamauchi T."/>
            <person name="Tyson G.W."/>
            <person name="Hugenholtz P."/>
        </authorList>
    </citation>
    <scope>NUCLEOTIDE SEQUENCE [LARGE SCALE GENOMIC DNA]</scope>
</reference>
<dbReference type="Pfam" id="PF14804">
    <property type="entry name" value="Jag_N"/>
    <property type="match status" value="1"/>
</dbReference>
<accession>A0A0S6VUK6</accession>
<evidence type="ECO:0000256" key="3">
    <source>
        <dbReference type="ARBA" id="ARBA00022960"/>
    </source>
</evidence>
<keyword evidence="10" id="KW-1185">Reference proteome</keyword>
<dbReference type="HOGENOM" id="CLU_042512_0_0_0"/>
<dbReference type="Gene3D" id="3.30.300.20">
    <property type="match status" value="1"/>
</dbReference>
<dbReference type="SUPFAM" id="SSF82708">
    <property type="entry name" value="R3H domain"/>
    <property type="match status" value="1"/>
</dbReference>
<comment type="subunit">
    <text evidence="6">Forms a complex with KhpA.</text>
</comment>
<dbReference type="InterPro" id="IPR001374">
    <property type="entry name" value="R3H_dom"/>
</dbReference>
<evidence type="ECO:0000256" key="6">
    <source>
        <dbReference type="HAMAP-Rule" id="MF_00867"/>
    </source>
</evidence>
<feature type="region of interest" description="Disordered" evidence="7">
    <location>
        <begin position="68"/>
        <end position="103"/>
    </location>
</feature>
<evidence type="ECO:0000256" key="2">
    <source>
        <dbReference type="ARBA" id="ARBA00022884"/>
    </source>
</evidence>
<dbReference type="CDD" id="cd02644">
    <property type="entry name" value="R3H_jag"/>
    <property type="match status" value="1"/>
</dbReference>
<feature type="domain" description="R3H" evidence="8">
    <location>
        <begin position="192"/>
        <end position="258"/>
    </location>
</feature>
<dbReference type="NCBIfam" id="NF041568">
    <property type="entry name" value="Jag_EloR"/>
    <property type="match status" value="1"/>
</dbReference>
<keyword evidence="4 6" id="KW-0143">Chaperone</keyword>
<dbReference type="EMBL" id="DF820455">
    <property type="protein sequence ID" value="GAK48819.1"/>
    <property type="molecule type" value="Genomic_DNA"/>
</dbReference>
<dbReference type="PANTHER" id="PTHR35800:SF1">
    <property type="entry name" value="RNA-BINDING PROTEIN KHPB"/>
    <property type="match status" value="1"/>
</dbReference>
<dbReference type="Gene3D" id="3.30.1370.50">
    <property type="entry name" value="R3H-like domain"/>
    <property type="match status" value="1"/>
</dbReference>
<proteinExistence type="inferred from homology"/>